<dbReference type="EMBL" id="KB305537">
    <property type="protein sequence ID" value="ELU00954.1"/>
    <property type="molecule type" value="Genomic_DNA"/>
</dbReference>
<feature type="compositionally biased region" description="Low complexity" evidence="1">
    <location>
        <begin position="12"/>
        <end position="35"/>
    </location>
</feature>
<reference evidence="4" key="1">
    <citation type="submission" date="2012-12" db="EMBL/GenBank/DDBJ databases">
        <authorList>
            <person name="Hellsten U."/>
            <person name="Grimwood J."/>
            <person name="Chapman J.A."/>
            <person name="Shapiro H."/>
            <person name="Aerts A."/>
            <person name="Otillar R.P."/>
            <person name="Terry A.Y."/>
            <person name="Boore J.L."/>
            <person name="Simakov O."/>
            <person name="Marletaz F."/>
            <person name="Cho S.-J."/>
            <person name="Edsinger-Gonzales E."/>
            <person name="Havlak P."/>
            <person name="Kuo D.-H."/>
            <person name="Larsson T."/>
            <person name="Lv J."/>
            <person name="Arendt D."/>
            <person name="Savage R."/>
            <person name="Osoegawa K."/>
            <person name="de Jong P."/>
            <person name="Lindberg D.R."/>
            <person name="Seaver E.C."/>
            <person name="Weisblat D.A."/>
            <person name="Putnam N.H."/>
            <person name="Grigoriev I.V."/>
            <person name="Rokhsar D.S."/>
        </authorList>
    </citation>
    <scope>NUCLEOTIDE SEQUENCE</scope>
    <source>
        <strain evidence="4">I ESC-2004</strain>
    </source>
</reference>
<dbReference type="Proteomes" id="UP000014760">
    <property type="component" value="Unassembled WGS sequence"/>
</dbReference>
<feature type="region of interest" description="Disordered" evidence="1">
    <location>
        <begin position="1"/>
        <end position="156"/>
    </location>
</feature>
<keyword evidence="4" id="KW-1185">Reference proteome</keyword>
<dbReference type="EMBL" id="AMQN01009494">
    <property type="status" value="NOT_ANNOTATED_CDS"/>
    <property type="molecule type" value="Genomic_DNA"/>
</dbReference>
<feature type="region of interest" description="Disordered" evidence="1">
    <location>
        <begin position="218"/>
        <end position="274"/>
    </location>
</feature>
<organism evidence="2">
    <name type="scientific">Capitella teleta</name>
    <name type="common">Polychaete worm</name>
    <dbReference type="NCBI Taxonomy" id="283909"/>
    <lineage>
        <taxon>Eukaryota</taxon>
        <taxon>Metazoa</taxon>
        <taxon>Spiralia</taxon>
        <taxon>Lophotrochozoa</taxon>
        <taxon>Annelida</taxon>
        <taxon>Polychaeta</taxon>
        <taxon>Sedentaria</taxon>
        <taxon>Scolecida</taxon>
        <taxon>Capitellidae</taxon>
        <taxon>Capitella</taxon>
    </lineage>
</organism>
<dbReference type="OrthoDB" id="6081011at2759"/>
<feature type="compositionally biased region" description="Polar residues" evidence="1">
    <location>
        <begin position="1"/>
        <end position="11"/>
    </location>
</feature>
<evidence type="ECO:0000313" key="2">
    <source>
        <dbReference type="EMBL" id="ELU00954.1"/>
    </source>
</evidence>
<reference evidence="2 4" key="2">
    <citation type="journal article" date="2013" name="Nature">
        <title>Insights into bilaterian evolution from three spiralian genomes.</title>
        <authorList>
            <person name="Simakov O."/>
            <person name="Marletaz F."/>
            <person name="Cho S.J."/>
            <person name="Edsinger-Gonzales E."/>
            <person name="Havlak P."/>
            <person name="Hellsten U."/>
            <person name="Kuo D.H."/>
            <person name="Larsson T."/>
            <person name="Lv J."/>
            <person name="Arendt D."/>
            <person name="Savage R."/>
            <person name="Osoegawa K."/>
            <person name="de Jong P."/>
            <person name="Grimwood J."/>
            <person name="Chapman J.A."/>
            <person name="Shapiro H."/>
            <person name="Aerts A."/>
            <person name="Otillar R.P."/>
            <person name="Terry A.Y."/>
            <person name="Boore J.L."/>
            <person name="Grigoriev I.V."/>
            <person name="Lindberg D.R."/>
            <person name="Seaver E.C."/>
            <person name="Weisblat D.A."/>
            <person name="Putnam N.H."/>
            <person name="Rokhsar D.S."/>
        </authorList>
    </citation>
    <scope>NUCLEOTIDE SEQUENCE</scope>
    <source>
        <strain evidence="2 4">I ESC-2004</strain>
    </source>
</reference>
<dbReference type="AlphaFoldDB" id="R7U4U1"/>
<proteinExistence type="predicted"/>
<gene>
    <name evidence="2" type="ORF">CAPTEDRAFT_209319</name>
</gene>
<protein>
    <submittedName>
        <fullName evidence="2 3">Uncharacterized protein</fullName>
    </submittedName>
</protein>
<sequence length="385" mass="43577">MPGSRESTFKQSSAAGSRLGRARSRTPSTSSRPVTGSGGRPSTGSRFLQPSASHNGPRRNHSVIGDSLSSSRDLLRNHSVSGESSKTSRDLRRNHSVSGESSKTSRDLRRNHSVSGESSKTSRDLRRNHSVSGESSKTSRDPRLSPEKHNNDLEPELNLKELKRAHTSWDFHTDQLRPVRECSRGISSTSLDNPLDKLHASDIFQRVMLVMQQSQKIKEAARERANEVAPHSPAVHVTFQEADKSSSEHSEEEEEEEEEESTPENTSKKAAGKRAWRLIKRNMQEVTMEKRQNATSMNWTFLKHAISQVTDMEKGRKVLYERYIYKPDQWAEGFTKFPTHLIRPTKNGRMRLYTKEALCQMNEARGTHRNSTRTDKDEQAEASND</sequence>
<feature type="region of interest" description="Disordered" evidence="1">
    <location>
        <begin position="362"/>
        <end position="385"/>
    </location>
</feature>
<accession>R7U4U1</accession>
<dbReference type="OMA" id="IRRHVNE"/>
<feature type="compositionally biased region" description="Acidic residues" evidence="1">
    <location>
        <begin position="250"/>
        <end position="262"/>
    </location>
</feature>
<evidence type="ECO:0000313" key="4">
    <source>
        <dbReference type="Proteomes" id="UP000014760"/>
    </source>
</evidence>
<evidence type="ECO:0000256" key="1">
    <source>
        <dbReference type="SAM" id="MobiDB-lite"/>
    </source>
</evidence>
<name>R7U4U1_CAPTE</name>
<evidence type="ECO:0000313" key="3">
    <source>
        <dbReference type="EnsemblMetazoa" id="CapteP209319"/>
    </source>
</evidence>
<reference evidence="3" key="3">
    <citation type="submission" date="2015-06" db="UniProtKB">
        <authorList>
            <consortium name="EnsemblMetazoa"/>
        </authorList>
    </citation>
    <scope>IDENTIFICATION</scope>
</reference>
<dbReference type="HOGENOM" id="CLU_718141_0_0_1"/>
<dbReference type="EnsemblMetazoa" id="CapteT209319">
    <property type="protein sequence ID" value="CapteP209319"/>
    <property type="gene ID" value="CapteG209319"/>
</dbReference>
<feature type="compositionally biased region" description="Basic and acidic residues" evidence="1">
    <location>
        <begin position="137"/>
        <end position="156"/>
    </location>
</feature>